<feature type="compositionally biased region" description="Low complexity" evidence="2">
    <location>
        <begin position="977"/>
        <end position="1017"/>
    </location>
</feature>
<evidence type="ECO:0000259" key="3">
    <source>
        <dbReference type="Pfam" id="PF01833"/>
    </source>
</evidence>
<dbReference type="Pfam" id="PF25603">
    <property type="entry name" value="SPT23_MGA2_DBD"/>
    <property type="match status" value="1"/>
</dbReference>
<evidence type="ECO:0000259" key="4">
    <source>
        <dbReference type="Pfam" id="PF25603"/>
    </source>
</evidence>
<keyword evidence="6" id="KW-1185">Reference proteome</keyword>
<dbReference type="Proteomes" id="UP000723463">
    <property type="component" value="Unassembled WGS sequence"/>
</dbReference>
<dbReference type="Pfam" id="PF01833">
    <property type="entry name" value="TIG"/>
    <property type="match status" value="1"/>
</dbReference>
<feature type="region of interest" description="Disordered" evidence="2">
    <location>
        <begin position="977"/>
        <end position="1039"/>
    </location>
</feature>
<dbReference type="InterPro" id="IPR013783">
    <property type="entry name" value="Ig-like_fold"/>
</dbReference>
<dbReference type="InterPro" id="IPR057962">
    <property type="entry name" value="SPT23_MGA2_DBD"/>
</dbReference>
<comment type="caution">
    <text evidence="5">The sequence shown here is derived from an EMBL/GenBank/DDBJ whole genome shotgun (WGS) entry which is preliminary data.</text>
</comment>
<dbReference type="Gene3D" id="2.60.40.10">
    <property type="entry name" value="Immunoglobulins"/>
    <property type="match status" value="1"/>
</dbReference>
<feature type="coiled-coil region" evidence="1">
    <location>
        <begin position="542"/>
        <end position="594"/>
    </location>
</feature>
<dbReference type="PANTHER" id="PTHR14312">
    <property type="entry name" value="CREB/ATF BZIP TRANSCRIPTION FACTOR"/>
    <property type="match status" value="1"/>
</dbReference>
<feature type="compositionally biased region" description="Polar residues" evidence="2">
    <location>
        <begin position="679"/>
        <end position="701"/>
    </location>
</feature>
<dbReference type="AlphaFoldDB" id="A0A9P6F344"/>
<feature type="compositionally biased region" description="Polar residues" evidence="2">
    <location>
        <begin position="653"/>
        <end position="665"/>
    </location>
</feature>
<proteinExistence type="predicted"/>
<evidence type="ECO:0008006" key="7">
    <source>
        <dbReference type="Google" id="ProtNLM"/>
    </source>
</evidence>
<organism evidence="5 6">
    <name type="scientific">Mortierella hygrophila</name>
    <dbReference type="NCBI Taxonomy" id="979708"/>
    <lineage>
        <taxon>Eukaryota</taxon>
        <taxon>Fungi</taxon>
        <taxon>Fungi incertae sedis</taxon>
        <taxon>Mucoromycota</taxon>
        <taxon>Mortierellomycotina</taxon>
        <taxon>Mortierellomycetes</taxon>
        <taxon>Mortierellales</taxon>
        <taxon>Mortierellaceae</taxon>
        <taxon>Mortierella</taxon>
    </lineage>
</organism>
<feature type="region of interest" description="Disordered" evidence="2">
    <location>
        <begin position="1052"/>
        <end position="1080"/>
    </location>
</feature>
<feature type="compositionally biased region" description="Polar residues" evidence="2">
    <location>
        <begin position="1064"/>
        <end position="1080"/>
    </location>
</feature>
<dbReference type="GO" id="GO:0005634">
    <property type="term" value="C:nucleus"/>
    <property type="evidence" value="ECO:0007669"/>
    <property type="project" value="TreeGrafter"/>
</dbReference>
<evidence type="ECO:0000256" key="1">
    <source>
        <dbReference type="SAM" id="Coils"/>
    </source>
</evidence>
<dbReference type="SUPFAM" id="SSF81296">
    <property type="entry name" value="E set domains"/>
    <property type="match status" value="1"/>
</dbReference>
<name>A0A9P6F344_9FUNG</name>
<dbReference type="GO" id="GO:0010468">
    <property type="term" value="P:regulation of gene expression"/>
    <property type="evidence" value="ECO:0007669"/>
    <property type="project" value="TreeGrafter"/>
</dbReference>
<feature type="region of interest" description="Disordered" evidence="2">
    <location>
        <begin position="243"/>
        <end position="262"/>
    </location>
</feature>
<reference evidence="5" key="1">
    <citation type="journal article" date="2020" name="Fungal Divers.">
        <title>Resolving the Mortierellaceae phylogeny through synthesis of multi-gene phylogenetics and phylogenomics.</title>
        <authorList>
            <person name="Vandepol N."/>
            <person name="Liber J."/>
            <person name="Desiro A."/>
            <person name="Na H."/>
            <person name="Kennedy M."/>
            <person name="Barry K."/>
            <person name="Grigoriev I.V."/>
            <person name="Miller A.N."/>
            <person name="O'Donnell K."/>
            <person name="Stajich J.E."/>
            <person name="Bonito G."/>
        </authorList>
    </citation>
    <scope>NUCLEOTIDE SEQUENCE</scope>
    <source>
        <strain evidence="5">NRRL 2591</strain>
    </source>
</reference>
<accession>A0A9P6F344</accession>
<evidence type="ECO:0000256" key="2">
    <source>
        <dbReference type="SAM" id="MobiDB-lite"/>
    </source>
</evidence>
<keyword evidence="1" id="KW-0175">Coiled coil</keyword>
<feature type="region of interest" description="Disordered" evidence="2">
    <location>
        <begin position="861"/>
        <end position="896"/>
    </location>
</feature>
<gene>
    <name evidence="5" type="ORF">EC957_003720</name>
</gene>
<dbReference type="InterPro" id="IPR002909">
    <property type="entry name" value="IPT_dom"/>
</dbReference>
<feature type="compositionally biased region" description="Low complexity" evidence="2">
    <location>
        <begin position="867"/>
        <end position="895"/>
    </location>
</feature>
<feature type="compositionally biased region" description="Low complexity" evidence="2">
    <location>
        <begin position="1052"/>
        <end position="1063"/>
    </location>
</feature>
<dbReference type="GO" id="GO:0043565">
    <property type="term" value="F:sequence-specific DNA binding"/>
    <property type="evidence" value="ECO:0007669"/>
    <property type="project" value="TreeGrafter"/>
</dbReference>
<evidence type="ECO:0000313" key="5">
    <source>
        <dbReference type="EMBL" id="KAF9540798.1"/>
    </source>
</evidence>
<dbReference type="CDD" id="cd00102">
    <property type="entry name" value="IPT"/>
    <property type="match status" value="1"/>
</dbReference>
<dbReference type="EMBL" id="JAAAXW010000187">
    <property type="protein sequence ID" value="KAF9540798.1"/>
    <property type="molecule type" value="Genomic_DNA"/>
</dbReference>
<feature type="region of interest" description="Disordered" evidence="2">
    <location>
        <begin position="153"/>
        <end position="173"/>
    </location>
</feature>
<evidence type="ECO:0000313" key="6">
    <source>
        <dbReference type="Proteomes" id="UP000723463"/>
    </source>
</evidence>
<feature type="region of interest" description="Disordered" evidence="2">
    <location>
        <begin position="124"/>
        <end position="143"/>
    </location>
</feature>
<dbReference type="InterPro" id="IPR014756">
    <property type="entry name" value="Ig_E-set"/>
</dbReference>
<sequence length="1080" mass="118587">MQYTPFLLPPPPRRRAVPVTVPRNLQIEISGIPAENGKCRVETQLKIGLHLRSGNSNPITEYKQLRLPRHYIAKEKHRMEKFNGRDKHLQDSEILTLDARLVCDHDMTKVLECCDNCIGRERKRAHRRKETQRPPGTLGTIPVFGAIHPRNVDAAFPSEDSNPPTPTDPAEHHAWERSRIMVFSSTEYVDISAGECMLPTRITCYCRHHNEKVGFRIQFTARDTTGAIVASVLSNPVMMMDDHKSGKKTATSSEHASRGSISIPASPVLVPLTQQWDGQSGTNYRGMDEMDLEAGQSTQQQQRLSAMKMEAEGEAEFLSADVLSPLGSTARMGSKRRVSDDNSMDDVQLQQQYFRRKTSHDITTTAGFPAPSSLGFATIKRESLSSPSPFMPGSPFATDDDQNAFAPSFAQAMSVHRGSLMDQNTAASGNLFSLTDQRGSIHSLSSFSDFSEQERLHAESTSMLENFTNLDESPSSAFQPNLLMEHNTLIGSNVFPSRASFSIPGTTYPTLSAAYSVPSTPGVMDGPQLHELSNFQNSSDLLQHQQQMLMQLQRVALQQQQQQQHQQQQQQHQQQQQQQQHQQQQQQHQQQQQKNEAMTIPWSNTGSENKSIMPQTTSSLLTSFIPIPASLPDTTGFEPNFHAITMAAVSSTEANGPSTLASASESTKKRGRPRKSISVVPNTAIPSGASSPMVSPKAPSTNMPPSPSPPPFLTPAVTQSLTGIGSTSATAAAQYLNFQQQQLQHQQKQAVLSRHQKPRVQKLIPAKGPVDGGVEVTLLGSGFFPGMIPTFDGVPAQNVQFYGPETVICQLPPRGFTGPVLVKAQQSGNPPGTNLANDEGRFTAAAAASSSLELVRTMHQLLNGNGPSSTSSSSPSSPTSSSLSSPSTASVATSLNMSGQDEDIGVLFEYEEDKSDRDLIALALQVVGMKMNGRVEPPHQIAMRIMGTAAAQQQQLQQQHQQQQLQLQHQHQHLQQQQQLLLQQPNHHQQQQQQQQHQYQQAQTQKQQQQQPQQQQQARKKQSSPMPRPPATTRALSAPIVVAPIARATKMTPTAATPGALTPIQLQSPHSQMFQPHSRS</sequence>
<protein>
    <recommendedName>
        <fullName evidence="7">IPT/TIG domain-containing protein</fullName>
    </recommendedName>
</protein>
<feature type="region of interest" description="Disordered" evidence="2">
    <location>
        <begin position="653"/>
        <end position="709"/>
    </location>
</feature>
<feature type="domain" description="SPT23/MGA2-like DNA-binding" evidence="4">
    <location>
        <begin position="25"/>
        <end position="244"/>
    </location>
</feature>
<feature type="domain" description="IPT/TIG" evidence="3">
    <location>
        <begin position="758"/>
        <end position="843"/>
    </location>
</feature>
<dbReference type="PANTHER" id="PTHR14312:SF2">
    <property type="entry name" value="GLYCOSYLTRANSFERASE-RELATED"/>
    <property type="match status" value="1"/>
</dbReference>